<dbReference type="InterPro" id="IPR013538">
    <property type="entry name" value="ASHA1/2-like_C"/>
</dbReference>
<comment type="caution">
    <text evidence="3">The sequence shown here is derived from an EMBL/GenBank/DDBJ whole genome shotgun (WGS) entry which is preliminary data.</text>
</comment>
<sequence length="154" mass="17284">MAASDTDRIEKKILLRAPRARVWRALSDAAEFGTWFGVKLEGTFAPGARITGKVLHPDYAHVPFELTIERMEPERLLSWRAPPHPVEQGKDYSDEPTTLVVFELEDVPGGTMLTVVESGFDGVPLSRRAEAYRGNEEGWRIQMGNIERYVSQAA</sequence>
<dbReference type="EMBL" id="JAQNDM010000002">
    <property type="protein sequence ID" value="MDC0712198.1"/>
    <property type="molecule type" value="Genomic_DNA"/>
</dbReference>
<reference evidence="3 4" key="1">
    <citation type="submission" date="2022-11" db="EMBL/GenBank/DDBJ databases">
        <title>Minimal conservation of predation-associated metabolite biosynthetic gene clusters underscores biosynthetic potential of Myxococcota including descriptions for ten novel species: Archangium lansinium sp. nov., Myxococcus landrumus sp. nov., Nannocystis bai.</title>
        <authorList>
            <person name="Ahearne A."/>
            <person name="Stevens C."/>
            <person name="Dowd S."/>
        </authorList>
    </citation>
    <scope>NUCLEOTIDE SEQUENCE [LARGE SCALE GENOMIC DNA]</scope>
    <source>
        <strain evidence="3 4">NCWAL01</strain>
    </source>
</reference>
<dbReference type="Proteomes" id="UP001221838">
    <property type="component" value="Unassembled WGS sequence"/>
</dbReference>
<accession>A0ABT5DGG8</accession>
<feature type="domain" description="Activator of Hsp90 ATPase homologue 1/2-like C-terminal" evidence="2">
    <location>
        <begin position="16"/>
        <end position="150"/>
    </location>
</feature>
<dbReference type="InterPro" id="IPR023393">
    <property type="entry name" value="START-like_dom_sf"/>
</dbReference>
<evidence type="ECO:0000313" key="3">
    <source>
        <dbReference type="EMBL" id="MDC0712198.1"/>
    </source>
</evidence>
<gene>
    <name evidence="3" type="ORF">POL68_27270</name>
</gene>
<evidence type="ECO:0000256" key="1">
    <source>
        <dbReference type="ARBA" id="ARBA00006817"/>
    </source>
</evidence>
<dbReference type="RefSeq" id="WP_272142274.1">
    <property type="nucleotide sequence ID" value="NZ_JAQNDM010000002.1"/>
</dbReference>
<dbReference type="SUPFAM" id="SSF55961">
    <property type="entry name" value="Bet v1-like"/>
    <property type="match status" value="1"/>
</dbReference>
<dbReference type="Gene3D" id="3.30.530.20">
    <property type="match status" value="1"/>
</dbReference>
<protein>
    <submittedName>
        <fullName evidence="3">SRPBCC family protein</fullName>
    </submittedName>
</protein>
<comment type="similarity">
    <text evidence="1">Belongs to the AHA1 family.</text>
</comment>
<organism evidence="3 4">
    <name type="scientific">Stigmatella ashevillensis</name>
    <dbReference type="NCBI Taxonomy" id="2995309"/>
    <lineage>
        <taxon>Bacteria</taxon>
        <taxon>Pseudomonadati</taxon>
        <taxon>Myxococcota</taxon>
        <taxon>Myxococcia</taxon>
        <taxon>Myxococcales</taxon>
        <taxon>Cystobacterineae</taxon>
        <taxon>Archangiaceae</taxon>
        <taxon>Stigmatella</taxon>
    </lineage>
</organism>
<proteinExistence type="inferred from homology"/>
<evidence type="ECO:0000259" key="2">
    <source>
        <dbReference type="Pfam" id="PF08327"/>
    </source>
</evidence>
<dbReference type="CDD" id="cd08898">
    <property type="entry name" value="SRPBCC_CalC_Aha1-like_5"/>
    <property type="match status" value="1"/>
</dbReference>
<name>A0ABT5DGG8_9BACT</name>
<evidence type="ECO:0000313" key="4">
    <source>
        <dbReference type="Proteomes" id="UP001221838"/>
    </source>
</evidence>
<keyword evidence="4" id="KW-1185">Reference proteome</keyword>
<dbReference type="Pfam" id="PF08327">
    <property type="entry name" value="AHSA1"/>
    <property type="match status" value="1"/>
</dbReference>